<keyword evidence="2 8" id="KW-0690">Ribosome biogenesis</keyword>
<dbReference type="KEGG" id="apor:DDU33_08375"/>
<dbReference type="Gene3D" id="3.40.390.30">
    <property type="entry name" value="Metalloproteases ('zincins'), catalytic domain"/>
    <property type="match status" value="1"/>
</dbReference>
<feature type="binding site" evidence="8">
    <location>
        <position position="123"/>
    </location>
    <ligand>
        <name>Zn(2+)</name>
        <dbReference type="ChEBI" id="CHEBI:29105"/>
        <note>catalytic</note>
    </ligand>
</feature>
<evidence type="ECO:0000256" key="1">
    <source>
        <dbReference type="ARBA" id="ARBA00010875"/>
    </source>
</evidence>
<dbReference type="PANTHER" id="PTHR46986">
    <property type="entry name" value="ENDORIBONUCLEASE YBEY, CHLOROPLASTIC"/>
    <property type="match status" value="1"/>
</dbReference>
<name>A0A2U8FKJ3_9PAST</name>
<comment type="similarity">
    <text evidence="1 8">Belongs to the endoribonuclease YbeY family.</text>
</comment>
<keyword evidence="5 8" id="KW-0255">Endonuclease</keyword>
<evidence type="ECO:0000256" key="3">
    <source>
        <dbReference type="ARBA" id="ARBA00022722"/>
    </source>
</evidence>
<dbReference type="NCBIfam" id="TIGR00043">
    <property type="entry name" value="rRNA maturation RNase YbeY"/>
    <property type="match status" value="1"/>
</dbReference>
<dbReference type="EC" id="3.1.-.-" evidence="8"/>
<evidence type="ECO:0000256" key="8">
    <source>
        <dbReference type="HAMAP-Rule" id="MF_00009"/>
    </source>
</evidence>
<evidence type="ECO:0000256" key="2">
    <source>
        <dbReference type="ARBA" id="ARBA00022517"/>
    </source>
</evidence>
<keyword evidence="4 8" id="KW-0479">Metal-binding</keyword>
<feature type="binding site" evidence="8">
    <location>
        <position position="119"/>
    </location>
    <ligand>
        <name>Zn(2+)</name>
        <dbReference type="ChEBI" id="CHEBI:29105"/>
        <note>catalytic</note>
    </ligand>
</feature>
<feature type="binding site" evidence="8">
    <location>
        <position position="129"/>
    </location>
    <ligand>
        <name>Zn(2+)</name>
        <dbReference type="ChEBI" id="CHEBI:29105"/>
        <note>catalytic</note>
    </ligand>
</feature>
<dbReference type="Proteomes" id="UP000244920">
    <property type="component" value="Chromosome"/>
</dbReference>
<protein>
    <recommendedName>
        <fullName evidence="8">Endoribonuclease YbeY</fullName>
        <ecNumber evidence="8">3.1.-.-</ecNumber>
    </recommendedName>
</protein>
<evidence type="ECO:0000313" key="9">
    <source>
        <dbReference type="EMBL" id="AWI51492.1"/>
    </source>
</evidence>
<dbReference type="GO" id="GO:0005737">
    <property type="term" value="C:cytoplasm"/>
    <property type="evidence" value="ECO:0007669"/>
    <property type="project" value="UniProtKB-SubCell"/>
</dbReference>
<keyword evidence="8" id="KW-0698">rRNA processing</keyword>
<comment type="cofactor">
    <cofactor evidence="8">
        <name>Zn(2+)</name>
        <dbReference type="ChEBI" id="CHEBI:29105"/>
    </cofactor>
    <text evidence="8">Binds 1 zinc ion.</text>
</comment>
<evidence type="ECO:0000256" key="7">
    <source>
        <dbReference type="ARBA" id="ARBA00022833"/>
    </source>
</evidence>
<comment type="function">
    <text evidence="8">Single strand-specific metallo-endoribonuclease involved in late-stage 70S ribosome quality control and in maturation of the 3' terminus of the 16S rRNA.</text>
</comment>
<dbReference type="HAMAP" id="MF_00009">
    <property type="entry name" value="Endoribonucl_YbeY"/>
    <property type="match status" value="1"/>
</dbReference>
<keyword evidence="8" id="KW-0963">Cytoplasm</keyword>
<dbReference type="Pfam" id="PF02130">
    <property type="entry name" value="YbeY"/>
    <property type="match status" value="1"/>
</dbReference>
<keyword evidence="3 8" id="KW-0540">Nuclease</keyword>
<dbReference type="InterPro" id="IPR023091">
    <property type="entry name" value="MetalPrtase_cat_dom_sf_prd"/>
</dbReference>
<dbReference type="EMBL" id="CP029206">
    <property type="protein sequence ID" value="AWI51492.1"/>
    <property type="molecule type" value="Genomic_DNA"/>
</dbReference>
<dbReference type="AlphaFoldDB" id="A0A2U8FKJ3"/>
<keyword evidence="6 8" id="KW-0378">Hydrolase</keyword>
<dbReference type="GO" id="GO:0008270">
    <property type="term" value="F:zinc ion binding"/>
    <property type="evidence" value="ECO:0007669"/>
    <property type="project" value="UniProtKB-UniRule"/>
</dbReference>
<organism evidence="9 10">
    <name type="scientific">Actinobacillus porcitonsillarum</name>
    <dbReference type="NCBI Taxonomy" id="189834"/>
    <lineage>
        <taxon>Bacteria</taxon>
        <taxon>Pseudomonadati</taxon>
        <taxon>Pseudomonadota</taxon>
        <taxon>Gammaproteobacteria</taxon>
        <taxon>Pasteurellales</taxon>
        <taxon>Pasteurellaceae</taxon>
        <taxon>Actinobacillus</taxon>
    </lineage>
</organism>
<evidence type="ECO:0000313" key="10">
    <source>
        <dbReference type="Proteomes" id="UP000244920"/>
    </source>
</evidence>
<evidence type="ECO:0000256" key="4">
    <source>
        <dbReference type="ARBA" id="ARBA00022723"/>
    </source>
</evidence>
<dbReference type="RefSeq" id="WP_108924692.1">
    <property type="nucleotide sequence ID" value="NZ_CP029206.1"/>
</dbReference>
<dbReference type="PROSITE" id="PS01306">
    <property type="entry name" value="UPF0054"/>
    <property type="match status" value="1"/>
</dbReference>
<comment type="subcellular location">
    <subcellularLocation>
        <location evidence="8">Cytoplasm</location>
    </subcellularLocation>
</comment>
<dbReference type="InterPro" id="IPR002036">
    <property type="entry name" value="YbeY"/>
</dbReference>
<dbReference type="PANTHER" id="PTHR46986:SF1">
    <property type="entry name" value="ENDORIBONUCLEASE YBEY, CHLOROPLASTIC"/>
    <property type="match status" value="1"/>
</dbReference>
<evidence type="ECO:0000256" key="5">
    <source>
        <dbReference type="ARBA" id="ARBA00022759"/>
    </source>
</evidence>
<reference evidence="10" key="1">
    <citation type="submission" date="2018-05" db="EMBL/GenBank/DDBJ databases">
        <title>Complete genome sequence of Actinobacillus porcitonsillarum reference strain 9953L55 (CCUG 46996).</title>
        <authorList>
            <person name="Dona V."/>
            <person name="Perreten V."/>
        </authorList>
    </citation>
    <scope>NUCLEOTIDE SEQUENCE [LARGE SCALE GENOMIC DNA]</scope>
    <source>
        <strain evidence="10">9953L55</strain>
    </source>
</reference>
<proteinExistence type="inferred from homology"/>
<dbReference type="InterPro" id="IPR020549">
    <property type="entry name" value="YbeY_CS"/>
</dbReference>
<dbReference type="SUPFAM" id="SSF55486">
    <property type="entry name" value="Metalloproteases ('zincins'), catalytic domain"/>
    <property type="match status" value="1"/>
</dbReference>
<gene>
    <name evidence="8" type="primary">ybeY</name>
    <name evidence="9" type="ORF">DDU33_08375</name>
</gene>
<dbReference type="GO" id="GO:0006364">
    <property type="term" value="P:rRNA processing"/>
    <property type="evidence" value="ECO:0007669"/>
    <property type="project" value="UniProtKB-UniRule"/>
</dbReference>
<sequence length="163" mass="18666">MIIPIIDLQIACENSENLPSLEQFMLWVQTALAYEAQTEEFPETEMTIRIVDEAESHELNLTYRGKDKPTNVLSFPFEVPEGIELPLLGDLVICRQVVEKEVEEQQISLESHWAHLAIHGTLHLLGYDHIEDEEAEEMEGLETEIMQKLGFADPYLSEKVIES</sequence>
<dbReference type="GO" id="GO:0004521">
    <property type="term" value="F:RNA endonuclease activity"/>
    <property type="evidence" value="ECO:0007669"/>
    <property type="project" value="UniProtKB-UniRule"/>
</dbReference>
<accession>A0A2U8FKJ3</accession>
<keyword evidence="7 8" id="KW-0862">Zinc</keyword>
<evidence type="ECO:0000256" key="6">
    <source>
        <dbReference type="ARBA" id="ARBA00022801"/>
    </source>
</evidence>
<dbReference type="GO" id="GO:0004222">
    <property type="term" value="F:metalloendopeptidase activity"/>
    <property type="evidence" value="ECO:0007669"/>
    <property type="project" value="InterPro"/>
</dbReference>
<keyword evidence="10" id="KW-1185">Reference proteome</keyword>